<evidence type="ECO:0000256" key="1">
    <source>
        <dbReference type="SAM" id="SignalP"/>
    </source>
</evidence>
<keyword evidence="2" id="KW-0966">Cell projection</keyword>
<organism evidence="2 3">
    <name type="scientific">Paracandidimonas soli</name>
    <dbReference type="NCBI Taxonomy" id="1917182"/>
    <lineage>
        <taxon>Bacteria</taxon>
        <taxon>Pseudomonadati</taxon>
        <taxon>Pseudomonadota</taxon>
        <taxon>Betaproteobacteria</taxon>
        <taxon>Burkholderiales</taxon>
        <taxon>Alcaligenaceae</taxon>
        <taxon>Paracandidimonas</taxon>
    </lineage>
</organism>
<accession>A0A4R3V9E1</accession>
<dbReference type="RefSeq" id="WP_132474623.1">
    <property type="nucleotide sequence ID" value="NZ_JBHRVM010000001.1"/>
</dbReference>
<dbReference type="Proteomes" id="UP000294692">
    <property type="component" value="Unassembled WGS sequence"/>
</dbReference>
<evidence type="ECO:0000313" key="2">
    <source>
        <dbReference type="EMBL" id="TCV01806.1"/>
    </source>
</evidence>
<sequence length="150" mass="15890">MPTADSLEPGLRALLRMAALAAAMLLPLPALPAEADALWNASGTSGALTAPGREVSQHFSPEADASIPAGAKVTRVNATRRYESNAWLKTELCAASTGQCIEMHGSSVTTGAFQGQPAAQAFFLRHQVRQWAGSSPPLFIRSSVTVWYRP</sequence>
<dbReference type="OrthoDB" id="8685913at2"/>
<keyword evidence="2" id="KW-0282">Flagellum</keyword>
<feature type="signal peptide" evidence="1">
    <location>
        <begin position="1"/>
        <end position="32"/>
    </location>
</feature>
<dbReference type="InterPro" id="IPR009420">
    <property type="entry name" value="FlhE"/>
</dbReference>
<protein>
    <submittedName>
        <fullName evidence="2">Flagellar protein FlhE</fullName>
    </submittedName>
</protein>
<evidence type="ECO:0000313" key="3">
    <source>
        <dbReference type="Proteomes" id="UP000294692"/>
    </source>
</evidence>
<feature type="chain" id="PRO_5020591520" evidence="1">
    <location>
        <begin position="33"/>
        <end position="150"/>
    </location>
</feature>
<dbReference type="AlphaFoldDB" id="A0A4R3V9E1"/>
<keyword evidence="2" id="KW-0969">Cilium</keyword>
<keyword evidence="3" id="KW-1185">Reference proteome</keyword>
<dbReference type="Pfam" id="PF06366">
    <property type="entry name" value="FlhE"/>
    <property type="match status" value="1"/>
</dbReference>
<reference evidence="2 3" key="1">
    <citation type="submission" date="2019-03" db="EMBL/GenBank/DDBJ databases">
        <title>Genomic Encyclopedia of Type Strains, Phase IV (KMG-IV): sequencing the most valuable type-strain genomes for metagenomic binning, comparative biology and taxonomic classification.</title>
        <authorList>
            <person name="Goeker M."/>
        </authorList>
    </citation>
    <scope>NUCLEOTIDE SEQUENCE [LARGE SCALE GENOMIC DNA]</scope>
    <source>
        <strain evidence="2 3">DSM 100048</strain>
    </source>
</reference>
<keyword evidence="1" id="KW-0732">Signal</keyword>
<dbReference type="EMBL" id="SMBX01000002">
    <property type="protein sequence ID" value="TCV01806.1"/>
    <property type="molecule type" value="Genomic_DNA"/>
</dbReference>
<gene>
    <name evidence="2" type="ORF">EV686_102519</name>
</gene>
<proteinExistence type="predicted"/>
<name>A0A4R3V9E1_9BURK</name>
<comment type="caution">
    <text evidence="2">The sequence shown here is derived from an EMBL/GenBank/DDBJ whole genome shotgun (WGS) entry which is preliminary data.</text>
</comment>